<accession>A0A927M915</accession>
<evidence type="ECO:0000313" key="2">
    <source>
        <dbReference type="EMBL" id="MBE1486700.1"/>
    </source>
</evidence>
<dbReference type="EMBL" id="JADBEB010000001">
    <property type="protein sequence ID" value="MBE1486700.1"/>
    <property type="molecule type" value="Genomic_DNA"/>
</dbReference>
<comment type="caution">
    <text evidence="2">The sequence shown here is derived from an EMBL/GenBank/DDBJ whole genome shotgun (WGS) entry which is preliminary data.</text>
</comment>
<keyword evidence="1" id="KW-0732">Signal</keyword>
<gene>
    <name evidence="2" type="ORF">H4W31_002338</name>
</gene>
<dbReference type="RefSeq" id="WP_192766679.1">
    <property type="nucleotide sequence ID" value="NZ_JADBEB010000001.1"/>
</dbReference>
<evidence type="ECO:0000256" key="1">
    <source>
        <dbReference type="SAM" id="SignalP"/>
    </source>
</evidence>
<feature type="chain" id="PRO_5038058966" evidence="1">
    <location>
        <begin position="30"/>
        <end position="256"/>
    </location>
</feature>
<feature type="signal peptide" evidence="1">
    <location>
        <begin position="1"/>
        <end position="29"/>
    </location>
</feature>
<keyword evidence="3" id="KW-1185">Reference proteome</keyword>
<sequence>MKTRLLRGVAAAALTLTVLLPGTIQPAQANPDGPNTSLIDMIDLALSLVGRASSGGVTPEALAGMTQDVINALNQAESAVIVHIDSIAAANVRSDARHAVIEFDDINAFGEETLEDWAMDVTGAATRAATYLDAVSDPRAIDDVGYAVVTLYPIALVARARAGFSTTRLMADYRAALQKIINKLAPTCRDHFPEPNTIPMIRAYTCTVYGVHTATQLEQNWFGTWKLGPIVPAAVEAASYANTSRRVAIEALAALP</sequence>
<dbReference type="Proteomes" id="UP000649753">
    <property type="component" value="Unassembled WGS sequence"/>
</dbReference>
<organism evidence="2 3">
    <name type="scientific">Plantactinospora soyae</name>
    <dbReference type="NCBI Taxonomy" id="1544732"/>
    <lineage>
        <taxon>Bacteria</taxon>
        <taxon>Bacillati</taxon>
        <taxon>Actinomycetota</taxon>
        <taxon>Actinomycetes</taxon>
        <taxon>Micromonosporales</taxon>
        <taxon>Micromonosporaceae</taxon>
        <taxon>Plantactinospora</taxon>
    </lineage>
</organism>
<evidence type="ECO:0000313" key="3">
    <source>
        <dbReference type="Proteomes" id="UP000649753"/>
    </source>
</evidence>
<proteinExistence type="predicted"/>
<reference evidence="2" key="1">
    <citation type="submission" date="2020-10" db="EMBL/GenBank/DDBJ databases">
        <title>Sequencing the genomes of 1000 actinobacteria strains.</title>
        <authorList>
            <person name="Klenk H.-P."/>
        </authorList>
    </citation>
    <scope>NUCLEOTIDE SEQUENCE</scope>
    <source>
        <strain evidence="2">DSM 46832</strain>
    </source>
</reference>
<name>A0A927M915_9ACTN</name>
<dbReference type="AlphaFoldDB" id="A0A927M915"/>
<protein>
    <submittedName>
        <fullName evidence="2">Uncharacterized protein</fullName>
    </submittedName>
</protein>